<dbReference type="SMART" id="SM00968">
    <property type="entry name" value="SMC_hinge"/>
    <property type="match status" value="1"/>
</dbReference>
<dbReference type="PIRSF" id="PIRSF005719">
    <property type="entry name" value="SMC"/>
    <property type="match status" value="1"/>
</dbReference>
<dbReference type="GO" id="GO:0000796">
    <property type="term" value="C:condensin complex"/>
    <property type="evidence" value="ECO:0007669"/>
    <property type="project" value="EnsemblFungi"/>
</dbReference>
<dbReference type="Gene3D" id="3.40.50.300">
    <property type="entry name" value="P-loop containing nucleotide triphosphate hydrolases"/>
    <property type="match status" value="2"/>
</dbReference>
<evidence type="ECO:0000256" key="6">
    <source>
        <dbReference type="ARBA" id="ARBA00022840"/>
    </source>
</evidence>
<evidence type="ECO:0000256" key="13">
    <source>
        <dbReference type="SAM" id="MobiDB-lite"/>
    </source>
</evidence>
<evidence type="ECO:0000256" key="10">
    <source>
        <dbReference type="ARBA" id="ARBA00023306"/>
    </source>
</evidence>
<accession>A0A1H6PNI4</accession>
<dbReference type="KEGG" id="yli:2908390"/>
<evidence type="ECO:0000256" key="11">
    <source>
        <dbReference type="PIRNR" id="PIRNR005719"/>
    </source>
</evidence>
<dbReference type="GO" id="GO:1903342">
    <property type="term" value="P:negative regulation of meiotic DNA double-strand break formation"/>
    <property type="evidence" value="ECO:0007669"/>
    <property type="project" value="EnsemblFungi"/>
</dbReference>
<dbReference type="GO" id="GO:0003690">
    <property type="term" value="F:double-stranded DNA binding"/>
    <property type="evidence" value="ECO:0007669"/>
    <property type="project" value="EnsemblFungi"/>
</dbReference>
<dbReference type="AlphaFoldDB" id="A0A1H6PNI4"/>
<comment type="similarity">
    <text evidence="2">Belongs to the SMC family. SMC2 subfamily.</text>
</comment>
<evidence type="ECO:0000313" key="17">
    <source>
        <dbReference type="Proteomes" id="UP000182444"/>
    </source>
</evidence>
<dbReference type="GO" id="GO:0070058">
    <property type="term" value="P:tRNA gene clustering"/>
    <property type="evidence" value="ECO:0007669"/>
    <property type="project" value="EnsemblFungi"/>
</dbReference>
<dbReference type="InterPro" id="IPR003395">
    <property type="entry name" value="RecF/RecN/SMC_N"/>
</dbReference>
<evidence type="ECO:0000259" key="14">
    <source>
        <dbReference type="SMART" id="SM00968"/>
    </source>
</evidence>
<dbReference type="GO" id="GO:0034506">
    <property type="term" value="C:chromosome, centromeric core domain"/>
    <property type="evidence" value="ECO:0007669"/>
    <property type="project" value="EnsemblFungi"/>
</dbReference>
<dbReference type="GO" id="GO:0007076">
    <property type="term" value="P:mitotic chromosome condensation"/>
    <property type="evidence" value="ECO:0007669"/>
    <property type="project" value="EnsemblFungi"/>
</dbReference>
<dbReference type="EMBL" id="KZ858960">
    <property type="protein sequence ID" value="RDW27696.1"/>
    <property type="molecule type" value="Genomic_DNA"/>
</dbReference>
<protein>
    <recommendedName>
        <fullName evidence="11">Structural maintenance of chromosomes protein</fullName>
    </recommendedName>
</protein>
<evidence type="ECO:0000256" key="12">
    <source>
        <dbReference type="SAM" id="Coils"/>
    </source>
</evidence>
<dbReference type="InterPro" id="IPR024704">
    <property type="entry name" value="SMC"/>
</dbReference>
<dbReference type="GO" id="GO:0003682">
    <property type="term" value="F:chromatin binding"/>
    <property type="evidence" value="ECO:0007669"/>
    <property type="project" value="EnsemblFungi"/>
</dbReference>
<keyword evidence="5" id="KW-0498">Mitosis</keyword>
<dbReference type="InterPro" id="IPR027120">
    <property type="entry name" value="Smc2_ABC"/>
</dbReference>
<evidence type="ECO:0000313" key="15">
    <source>
        <dbReference type="EMBL" id="AOW07662.1"/>
    </source>
</evidence>
<dbReference type="GO" id="GO:0051301">
    <property type="term" value="P:cell division"/>
    <property type="evidence" value="ECO:0007669"/>
    <property type="project" value="UniProtKB-KW"/>
</dbReference>
<sequence>MKVEELVIDGFKSYATRTVISGWDPQFNCITGLNGSGKSNILDAICFVLGITTMATVRAQNLQDLIYKRGQAGVTKASVTIVFDNSDTATSPIGFEKYAQISVTRQIVLGGTSKYLINGHRAQQQTVQHLFQSVQLNINNPNFLIMQGRITKVLNMKPAEVLALIEEAAGTRMYEDRKEKALKTMAKKDARRQESALLLEEEIKPKLDKLRQEKKSFLEYQHTQSDLERAIKLIVAHDYIMLTQGAQEMTAAIEAIVAEKEAKALAVEQNTHEMGVLEQDIAEVKARQAAEASKDTNVSVLQKQAKAASHEVVRLNTTIDLKRSQLTEEEDSLASLEATDRTEELQKRQAEVDASQRELDAQTQRLDSMTKALESKRELLQSLQTGIASSAGKESGYQRQLAEAREQANDSRVAIDRAQMRISHLTEALKRDAPKVAKAESQNQSVLDKLAGLREAKGALEAEVERLMAVPGADEDWTGKERECMSRIDALSARIDSEKRQASFSEFTYARPHANFSASSVKGFVAELLTIGDENMDKCIALQVAAGGKLFNVVVDNEITGKELLQRGRLKRRVTMIPLNKIAAEGLISAERLAVAQQVAPGRVGRALELVGYSDEVAKAMAYVFGGTLVCVDTETAKKCAYHPQIRAHCVTLEGDHYSPEGTLSGGSQQRSGDLLKKLTSINNLTQELEEARYDLSNIQKSMAQFSKVISERRQLENQLSIREHEIKTGEKQLESSSSASVLRKKQEQEAELHELQESLPTLNQKLEDAIALIGTIERDMADFGKNKGSKLEELAASVEEMAAEVAQHRSVVDEASAAHEDIQVSLEQFMSDITGMKDEAEALKEAIQATRGGLAQLETQQDEARALEASLTQQVEEMMAALHGMDEERRSLEATLQQKRDFHADALVAAKEAEHLHTRKMKELEDASKGATAMEAKYNWVAADAHLFGKPGSHYDYESVDIKQVRRAAGQLEERIKGLGHKVNDKVMNMIDNVEKKEATLRGMIKTIEKDKVKIEQTIVSLNEYKCKALTKTWKKVSEDFGQIFATLLPGSFAKLVLLEGKEITEGLEIKVMLGKIWKESLAELSGGQRSLVALSLILALLQFKPAPMYILDEVDAALDLNHTQNIGHLIKTRFKGSQFIVVSLKEGFFSNANRVFKARFQEGSSSVIAM</sequence>
<evidence type="ECO:0000256" key="2">
    <source>
        <dbReference type="ARBA" id="ARBA00005231"/>
    </source>
</evidence>
<proteinExistence type="inferred from homology"/>
<keyword evidence="6" id="KW-0067">ATP-binding</keyword>
<dbReference type="Proteomes" id="UP000256601">
    <property type="component" value="Unassembled WGS sequence"/>
</dbReference>
<dbReference type="Gene3D" id="1.20.1060.20">
    <property type="match status" value="1"/>
</dbReference>
<dbReference type="OMA" id="THNKIAM"/>
<keyword evidence="9 11" id="KW-0539">Nucleus</keyword>
<dbReference type="SUPFAM" id="SSF75553">
    <property type="entry name" value="Smc hinge domain"/>
    <property type="match status" value="1"/>
</dbReference>
<evidence type="ECO:0000313" key="18">
    <source>
        <dbReference type="Proteomes" id="UP000256601"/>
    </source>
</evidence>
<dbReference type="GO" id="GO:0070550">
    <property type="term" value="P:rDNA chromatin condensation"/>
    <property type="evidence" value="ECO:0007669"/>
    <property type="project" value="EnsemblFungi"/>
</dbReference>
<dbReference type="InterPro" id="IPR010935">
    <property type="entry name" value="SMC_hinge"/>
</dbReference>
<dbReference type="FunFam" id="3.40.50.300:FF:000385">
    <property type="entry name" value="Structural maintenance of chromosomes 2"/>
    <property type="match status" value="1"/>
</dbReference>
<dbReference type="OrthoDB" id="10255539at2759"/>
<dbReference type="Pfam" id="PF06470">
    <property type="entry name" value="SMC_hinge"/>
    <property type="match status" value="1"/>
</dbReference>
<dbReference type="FunFam" id="3.40.50.300:FF:000278">
    <property type="entry name" value="Structural maintenance of chromosomes 2"/>
    <property type="match status" value="1"/>
</dbReference>
<dbReference type="InterPro" id="IPR036277">
    <property type="entry name" value="SMC_hinge_sf"/>
</dbReference>
<dbReference type="Gene3D" id="3.30.70.1620">
    <property type="match status" value="1"/>
</dbReference>
<dbReference type="SUPFAM" id="SSF52540">
    <property type="entry name" value="P-loop containing nucleoside triphosphate hydrolases"/>
    <property type="match status" value="1"/>
</dbReference>
<evidence type="ECO:0000256" key="7">
    <source>
        <dbReference type="ARBA" id="ARBA00023054"/>
    </source>
</evidence>
<dbReference type="Proteomes" id="UP000182444">
    <property type="component" value="Chromosome 1F"/>
</dbReference>
<evidence type="ECO:0000256" key="8">
    <source>
        <dbReference type="ARBA" id="ARBA00023067"/>
    </source>
</evidence>
<dbReference type="RefSeq" id="XP_505843.1">
    <property type="nucleotide sequence ID" value="XM_505843.1"/>
</dbReference>
<dbReference type="GO" id="GO:0003680">
    <property type="term" value="F:minor groove of adenine-thymine-rich DNA binding"/>
    <property type="evidence" value="ECO:0007669"/>
    <property type="project" value="EnsemblFungi"/>
</dbReference>
<reference evidence="16 18" key="2">
    <citation type="submission" date="2018-07" db="EMBL/GenBank/DDBJ databases">
        <title>Draft Genome Assemblies for Five Robust Yarrowia lipolytica Strains Exhibiting High Lipid Production and Pentose Sugar Utilization and Sugar Alcohol Secretion from Undetoxified Lignocellulosic Biomass Hydrolysates.</title>
        <authorList>
            <consortium name="DOE Joint Genome Institute"/>
            <person name="Walker C."/>
            <person name="Ryu S."/>
            <person name="Na H."/>
            <person name="Zane M."/>
            <person name="LaButti K."/>
            <person name="Lipzen A."/>
            <person name="Haridas S."/>
            <person name="Barry K."/>
            <person name="Grigoriev I.V."/>
            <person name="Quarterman J."/>
            <person name="Slininger P."/>
            <person name="Dien B."/>
            <person name="Trinh C.T."/>
        </authorList>
    </citation>
    <scope>NUCLEOTIDE SEQUENCE [LARGE SCALE GENOMIC DNA]</scope>
    <source>
        <strain evidence="16 18">YB392</strain>
    </source>
</reference>
<dbReference type="PANTHER" id="PTHR43977">
    <property type="entry name" value="STRUCTURAL MAINTENANCE OF CHROMOSOMES PROTEIN 3"/>
    <property type="match status" value="1"/>
</dbReference>
<dbReference type="EMBL" id="CP017558">
    <property type="protein sequence ID" value="AOW07662.1"/>
    <property type="molecule type" value="Genomic_DNA"/>
</dbReference>
<dbReference type="GO" id="GO:0000791">
    <property type="term" value="C:euchromatin"/>
    <property type="evidence" value="ECO:0007669"/>
    <property type="project" value="EnsemblFungi"/>
</dbReference>
<evidence type="ECO:0000256" key="3">
    <source>
        <dbReference type="ARBA" id="ARBA00022618"/>
    </source>
</evidence>
<dbReference type="GeneID" id="2908390"/>
<dbReference type="VEuPathDB" id="FungiDB:YALI0_F24783g"/>
<evidence type="ECO:0000313" key="16">
    <source>
        <dbReference type="EMBL" id="RDW27696.1"/>
    </source>
</evidence>
<keyword evidence="7 12" id="KW-0175">Coiled coil</keyword>
<keyword evidence="3" id="KW-0132">Cell division</keyword>
<dbReference type="GO" id="GO:1990814">
    <property type="term" value="F:DNA/DNA annealing activity"/>
    <property type="evidence" value="ECO:0007669"/>
    <property type="project" value="EnsemblFungi"/>
</dbReference>
<feature type="region of interest" description="Disordered" evidence="13">
    <location>
        <begin position="729"/>
        <end position="749"/>
    </location>
</feature>
<dbReference type="CDD" id="cd03273">
    <property type="entry name" value="ABC_SMC2_euk"/>
    <property type="match status" value="1"/>
</dbReference>
<keyword evidence="4" id="KW-0547">Nucleotide-binding</keyword>
<evidence type="ECO:0000256" key="9">
    <source>
        <dbReference type="ARBA" id="ARBA00023242"/>
    </source>
</evidence>
<dbReference type="GO" id="GO:0000776">
    <property type="term" value="C:kinetochore"/>
    <property type="evidence" value="ECO:0007669"/>
    <property type="project" value="EnsemblFungi"/>
</dbReference>
<comment type="subcellular location">
    <subcellularLocation>
        <location evidence="1 11">Nucleus</location>
    </subcellularLocation>
</comment>
<feature type="domain" description="SMC hinge" evidence="14">
    <location>
        <begin position="519"/>
        <end position="641"/>
    </location>
</feature>
<dbReference type="Pfam" id="PF02463">
    <property type="entry name" value="SMC_N"/>
    <property type="match status" value="1"/>
</dbReference>
<evidence type="ECO:0000256" key="5">
    <source>
        <dbReference type="ARBA" id="ARBA00022776"/>
    </source>
</evidence>
<dbReference type="GO" id="GO:0016887">
    <property type="term" value="F:ATP hydrolysis activity"/>
    <property type="evidence" value="ECO:0007669"/>
    <property type="project" value="EnsemblFungi"/>
</dbReference>
<keyword evidence="8" id="KW-0226">DNA condensation</keyword>
<feature type="coiled-coil region" evidence="12">
    <location>
        <begin position="319"/>
        <end position="470"/>
    </location>
</feature>
<dbReference type="eggNOG" id="KOG0933">
    <property type="taxonomic scope" value="Eukaryota"/>
</dbReference>
<gene>
    <name evidence="16" type="ORF">B0I71DRAFT_128781</name>
    <name evidence="15" type="ORF">YALI1_F32167g</name>
</gene>
<dbReference type="GO" id="GO:0005737">
    <property type="term" value="C:cytoplasm"/>
    <property type="evidence" value="ECO:0007669"/>
    <property type="project" value="EnsemblFungi"/>
</dbReference>
<evidence type="ECO:0000256" key="1">
    <source>
        <dbReference type="ARBA" id="ARBA00004123"/>
    </source>
</evidence>
<dbReference type="GO" id="GO:0005730">
    <property type="term" value="C:nucleolus"/>
    <property type="evidence" value="ECO:0007669"/>
    <property type="project" value="EnsemblFungi"/>
</dbReference>
<keyword evidence="10" id="KW-0131">Cell cycle</keyword>
<dbReference type="GO" id="GO:0005524">
    <property type="term" value="F:ATP binding"/>
    <property type="evidence" value="ECO:0007669"/>
    <property type="project" value="UniProtKB-KW"/>
</dbReference>
<dbReference type="VEuPathDB" id="FungiDB:YALI1_F32167g"/>
<reference evidence="15 17" key="1">
    <citation type="journal article" date="2016" name="PLoS ONE">
        <title>Sequence Assembly of Yarrowia lipolytica Strain W29/CLIB89 Shows Transposable Element Diversity.</title>
        <authorList>
            <person name="Magnan C."/>
            <person name="Yu J."/>
            <person name="Chang I."/>
            <person name="Jahn E."/>
            <person name="Kanomata Y."/>
            <person name="Wu J."/>
            <person name="Zeller M."/>
            <person name="Oakes M."/>
            <person name="Baldi P."/>
            <person name="Sandmeyer S."/>
        </authorList>
    </citation>
    <scope>NUCLEOTIDE SEQUENCE [LARGE SCALE GENOMIC DNA]</scope>
    <source>
        <strain evidence="15">CLIB89</strain>
        <strain evidence="17">CLIB89(W29)</strain>
    </source>
</reference>
<evidence type="ECO:0000256" key="4">
    <source>
        <dbReference type="ARBA" id="ARBA00022741"/>
    </source>
</evidence>
<dbReference type="InterPro" id="IPR027417">
    <property type="entry name" value="P-loop_NTPase"/>
</dbReference>
<organism evidence="15 17">
    <name type="scientific">Yarrowia lipolytica</name>
    <name type="common">Candida lipolytica</name>
    <dbReference type="NCBI Taxonomy" id="4952"/>
    <lineage>
        <taxon>Eukaryota</taxon>
        <taxon>Fungi</taxon>
        <taxon>Dikarya</taxon>
        <taxon>Ascomycota</taxon>
        <taxon>Saccharomycotina</taxon>
        <taxon>Dipodascomycetes</taxon>
        <taxon>Dipodascales</taxon>
        <taxon>Dipodascales incertae sedis</taxon>
        <taxon>Yarrowia</taxon>
    </lineage>
</organism>
<name>A0A1H6PNI4_YARLL</name>